<dbReference type="Gene3D" id="3.40.190.10">
    <property type="entry name" value="Periplasmic binding protein-like II"/>
    <property type="match status" value="2"/>
</dbReference>
<sequence>METDFLKTLALVAEVGSMAEASRRLSITPAAVAHQIRTIEQDLGMALIVRAGRSVVLTGAGHLVLKQSQTLLADLARLRASVQQSSAGGELRMGVINSALHTFLPDMLGLYQAHHPEVRLHVHAGVSHQIFHQLQEDEIDIAICLHPPFALPKMFGWMPMREEPLVVLAHKSLADQPALDLLRTQPFIRYDRHLGGGKQAAAYLRRHEIVPNENFELDSLVAIALMVDRRLGVSLVPQFSSPLTAPLDIAVVPVPDASSRVFGILWKRASARSALIQDLLAQARGLR</sequence>
<evidence type="ECO:0000256" key="1">
    <source>
        <dbReference type="ARBA" id="ARBA00009437"/>
    </source>
</evidence>
<evidence type="ECO:0000256" key="2">
    <source>
        <dbReference type="ARBA" id="ARBA00023015"/>
    </source>
</evidence>
<keyword evidence="4" id="KW-0804">Transcription</keyword>
<dbReference type="PANTHER" id="PTHR30346">
    <property type="entry name" value="TRANSCRIPTIONAL DUAL REGULATOR HCAR-RELATED"/>
    <property type="match status" value="1"/>
</dbReference>
<evidence type="ECO:0000256" key="4">
    <source>
        <dbReference type="ARBA" id="ARBA00023163"/>
    </source>
</evidence>
<proteinExistence type="inferred from homology"/>
<dbReference type="SUPFAM" id="SSF53850">
    <property type="entry name" value="Periplasmic binding protein-like II"/>
    <property type="match status" value="1"/>
</dbReference>
<evidence type="ECO:0000313" key="6">
    <source>
        <dbReference type="EMBL" id="TCV02907.1"/>
    </source>
</evidence>
<feature type="domain" description="HTH lysR-type" evidence="5">
    <location>
        <begin position="1"/>
        <end position="58"/>
    </location>
</feature>
<gene>
    <name evidence="6" type="ORF">EV686_101365</name>
</gene>
<evidence type="ECO:0000313" key="7">
    <source>
        <dbReference type="Proteomes" id="UP000294692"/>
    </source>
</evidence>
<dbReference type="AlphaFoldDB" id="A0A4R3VC66"/>
<dbReference type="EMBL" id="SMBX01000001">
    <property type="protein sequence ID" value="TCV02907.1"/>
    <property type="molecule type" value="Genomic_DNA"/>
</dbReference>
<dbReference type="InterPro" id="IPR036388">
    <property type="entry name" value="WH-like_DNA-bd_sf"/>
</dbReference>
<evidence type="ECO:0000256" key="3">
    <source>
        <dbReference type="ARBA" id="ARBA00023125"/>
    </source>
</evidence>
<dbReference type="InterPro" id="IPR000847">
    <property type="entry name" value="LysR_HTH_N"/>
</dbReference>
<dbReference type="OrthoDB" id="9803735at2"/>
<dbReference type="GO" id="GO:0003677">
    <property type="term" value="F:DNA binding"/>
    <property type="evidence" value="ECO:0007669"/>
    <property type="project" value="UniProtKB-KW"/>
</dbReference>
<dbReference type="InterPro" id="IPR036390">
    <property type="entry name" value="WH_DNA-bd_sf"/>
</dbReference>
<dbReference type="Proteomes" id="UP000294692">
    <property type="component" value="Unassembled WGS sequence"/>
</dbReference>
<dbReference type="Pfam" id="PF00126">
    <property type="entry name" value="HTH_1"/>
    <property type="match status" value="1"/>
</dbReference>
<organism evidence="6 7">
    <name type="scientific">Paracandidimonas soli</name>
    <dbReference type="NCBI Taxonomy" id="1917182"/>
    <lineage>
        <taxon>Bacteria</taxon>
        <taxon>Pseudomonadati</taxon>
        <taxon>Pseudomonadota</taxon>
        <taxon>Betaproteobacteria</taxon>
        <taxon>Burkholderiales</taxon>
        <taxon>Alcaligenaceae</taxon>
        <taxon>Paracandidimonas</taxon>
    </lineage>
</organism>
<dbReference type="Gene3D" id="1.10.10.10">
    <property type="entry name" value="Winged helix-like DNA-binding domain superfamily/Winged helix DNA-binding domain"/>
    <property type="match status" value="1"/>
</dbReference>
<comment type="similarity">
    <text evidence="1">Belongs to the LysR transcriptional regulatory family.</text>
</comment>
<dbReference type="PROSITE" id="PS50931">
    <property type="entry name" value="HTH_LYSR"/>
    <property type="match status" value="1"/>
</dbReference>
<reference evidence="6 7" key="1">
    <citation type="submission" date="2019-03" db="EMBL/GenBank/DDBJ databases">
        <title>Genomic Encyclopedia of Type Strains, Phase IV (KMG-IV): sequencing the most valuable type-strain genomes for metagenomic binning, comparative biology and taxonomic classification.</title>
        <authorList>
            <person name="Goeker M."/>
        </authorList>
    </citation>
    <scope>NUCLEOTIDE SEQUENCE [LARGE SCALE GENOMIC DNA]</scope>
    <source>
        <strain evidence="6 7">DSM 100048</strain>
    </source>
</reference>
<dbReference type="PANTHER" id="PTHR30346:SF28">
    <property type="entry name" value="HTH-TYPE TRANSCRIPTIONAL REGULATOR CYNR"/>
    <property type="match status" value="1"/>
</dbReference>
<protein>
    <submittedName>
        <fullName evidence="6">DNA-binding transcriptional LysR family regulator</fullName>
    </submittedName>
</protein>
<name>A0A4R3VC66_9BURK</name>
<dbReference type="GO" id="GO:0003700">
    <property type="term" value="F:DNA-binding transcription factor activity"/>
    <property type="evidence" value="ECO:0007669"/>
    <property type="project" value="InterPro"/>
</dbReference>
<keyword evidence="2" id="KW-0805">Transcription regulation</keyword>
<keyword evidence="3 6" id="KW-0238">DNA-binding</keyword>
<comment type="caution">
    <text evidence="6">The sequence shown here is derived from an EMBL/GenBank/DDBJ whole genome shotgun (WGS) entry which is preliminary data.</text>
</comment>
<evidence type="ECO:0000259" key="5">
    <source>
        <dbReference type="PROSITE" id="PS50931"/>
    </source>
</evidence>
<dbReference type="InterPro" id="IPR005119">
    <property type="entry name" value="LysR_subst-bd"/>
</dbReference>
<dbReference type="Pfam" id="PF03466">
    <property type="entry name" value="LysR_substrate"/>
    <property type="match status" value="1"/>
</dbReference>
<accession>A0A4R3VC66</accession>
<dbReference type="SUPFAM" id="SSF46785">
    <property type="entry name" value="Winged helix' DNA-binding domain"/>
    <property type="match status" value="1"/>
</dbReference>
<dbReference type="GO" id="GO:0032993">
    <property type="term" value="C:protein-DNA complex"/>
    <property type="evidence" value="ECO:0007669"/>
    <property type="project" value="TreeGrafter"/>
</dbReference>
<dbReference type="RefSeq" id="WP_132472868.1">
    <property type="nucleotide sequence ID" value="NZ_JBHRVM010000001.1"/>
</dbReference>
<keyword evidence="7" id="KW-1185">Reference proteome</keyword>